<dbReference type="Proteomes" id="UP001153331">
    <property type="component" value="Unassembled WGS sequence"/>
</dbReference>
<protein>
    <submittedName>
        <fullName evidence="1">Uncharacterized protein</fullName>
    </submittedName>
</protein>
<evidence type="ECO:0000313" key="1">
    <source>
        <dbReference type="EMBL" id="KAJ8109794.1"/>
    </source>
</evidence>
<dbReference type="EMBL" id="JAPHNI010000571">
    <property type="protein sequence ID" value="KAJ8109794.1"/>
    <property type="molecule type" value="Genomic_DNA"/>
</dbReference>
<gene>
    <name evidence="1" type="ORF">OPT61_g7200</name>
</gene>
<sequence>MDTLPHFRYKTLNDAARQFRLLRYLCADDNGLHSYQLDVFTVCGTIPEFVAISYTWGLSQQTAFIIVNNSPFQIHKTAFALLVAVQRLESNPLSLPNYLWIDSICINQGNSRERSMQVQLMRTIYSSAKTVLVWLGAPTSGSDIAMQRLAELAHQDLRHCRLTRTNSDKNLHDSQSLSTTLYGRNSTGIGYTYHGDPDVLRTVLSAKSGDALLTLFRRRYWHRMWVIQEVLMAKDVRLVCGSKTVEWNKLNSFFGGLEYQRLVSGSQFHGSARASQIMNTSAYRFVRERSHFRANPNFRARGAAVSDLVQSFGSFECADKHDKIYGILGLSRDSFDVNYSKSLYQLHNEVLQCVVRTAQMDTIAKAETFSSFLAATLGISTSNRQLVKASNLFYYPPRALRWTDPRPFWETDLAQALPQSYMHHITSIVSLSMTPARISRHDMLTRSTAMGPNVPEGVRDGATASRPTLIMRPSEGTEIAVPDWSSVSVNLGSDFGSDLEHFTPDHVPLSTPDHSVINYAIPLASADDTNIGTEITQRVDYLDHAWELNDLHATWKHVRSEKSLREGRLENALWRTWNRDLLNLPLVSPETLNWLKEVDVTWLYGPFVSNRNAVDSRSLFPSQPSMSMNIAKWSHGMQASKPIERVTRFEDAVHVIEYDGNLTIETPYLLPRPVKFEDLGLVVKFGSHISTTEAVNLWAIRRVFQDMLPVPELYGWRVTKQDGRQEVSIYMQLIQGPTLEQQWTEMSPTDKHTLCGDLRAKVSCLRSLKDSGSQEVIGSICHGPTLDCCLERLPSIRPFPSRVVFHDWLSWLWRRHVPDPQSIEDPWRDLLPDNGRIVFTHGDLRPANIIVTATSPVKVVAILDWEQAGWCPDYWEDCKARFTTLYTEEWHGWVDQFLDPHPEAVEAFDIYTRTLGRFYIYLLGIAGQSTVVRVTSTEDIWHHSCLRRAR</sequence>
<comment type="caution">
    <text evidence="1">The sequence shown here is derived from an EMBL/GenBank/DDBJ whole genome shotgun (WGS) entry which is preliminary data.</text>
</comment>
<proteinExistence type="predicted"/>
<evidence type="ECO:0000313" key="2">
    <source>
        <dbReference type="Proteomes" id="UP001153331"/>
    </source>
</evidence>
<reference evidence="1" key="1">
    <citation type="submission" date="2022-11" db="EMBL/GenBank/DDBJ databases">
        <title>Genome Sequence of Boeremia exigua.</title>
        <authorList>
            <person name="Buettner E."/>
        </authorList>
    </citation>
    <scope>NUCLEOTIDE SEQUENCE</scope>
    <source>
        <strain evidence="1">CU02</strain>
    </source>
</reference>
<organism evidence="1 2">
    <name type="scientific">Boeremia exigua</name>
    <dbReference type="NCBI Taxonomy" id="749465"/>
    <lineage>
        <taxon>Eukaryota</taxon>
        <taxon>Fungi</taxon>
        <taxon>Dikarya</taxon>
        <taxon>Ascomycota</taxon>
        <taxon>Pezizomycotina</taxon>
        <taxon>Dothideomycetes</taxon>
        <taxon>Pleosporomycetidae</taxon>
        <taxon>Pleosporales</taxon>
        <taxon>Pleosporineae</taxon>
        <taxon>Didymellaceae</taxon>
        <taxon>Boeremia</taxon>
    </lineage>
</organism>
<name>A0ACC2I3K5_9PLEO</name>
<keyword evidence="2" id="KW-1185">Reference proteome</keyword>
<accession>A0ACC2I3K5</accession>